<accession>A0AAV5QS20</accession>
<feature type="chain" id="PRO_5043439497" description="3-phytase" evidence="2">
    <location>
        <begin position="19"/>
        <end position="537"/>
    </location>
</feature>
<dbReference type="InterPro" id="IPR029033">
    <property type="entry name" value="His_PPase_superfam"/>
</dbReference>
<gene>
    <name evidence="3" type="ORF">DASC09_047070</name>
</gene>
<dbReference type="Pfam" id="PF00328">
    <property type="entry name" value="His_Phos_2"/>
    <property type="match status" value="1"/>
</dbReference>
<reference evidence="3 4" key="1">
    <citation type="journal article" date="2023" name="Elife">
        <title>Identification of key yeast species and microbe-microbe interactions impacting larval growth of Drosophila in the wild.</title>
        <authorList>
            <person name="Mure A."/>
            <person name="Sugiura Y."/>
            <person name="Maeda R."/>
            <person name="Honda K."/>
            <person name="Sakurai N."/>
            <person name="Takahashi Y."/>
            <person name="Watada M."/>
            <person name="Katoh T."/>
            <person name="Gotoh A."/>
            <person name="Gotoh Y."/>
            <person name="Taniguchi I."/>
            <person name="Nakamura K."/>
            <person name="Hayashi T."/>
            <person name="Katayama T."/>
            <person name="Uemura T."/>
            <person name="Hattori Y."/>
        </authorList>
    </citation>
    <scope>NUCLEOTIDE SEQUENCE [LARGE SCALE GENOMIC DNA]</scope>
    <source>
        <strain evidence="3 4">SC-9</strain>
    </source>
</reference>
<dbReference type="PANTHER" id="PTHR20963">
    <property type="entry name" value="MULTIPLE INOSITOL POLYPHOSPHATE PHOSPHATASE-RELATED"/>
    <property type="match status" value="1"/>
</dbReference>
<evidence type="ECO:0000256" key="2">
    <source>
        <dbReference type="SAM" id="SignalP"/>
    </source>
</evidence>
<keyword evidence="1" id="KW-0378">Hydrolase</keyword>
<sequence length="537" mass="60031">MTVSNLLSYALLALVASSQPILIKRDDEFPTSIGYLGTFTTGSAPFLAQTDDAAAVTGTPTSSYTMPQPLETNIQGSDSSAGDKNIFELMGTYSPYHVPSSPWDNVYDYALPNQCRIVQAHSLSRHGSRYDTSESKLPAWIKANPGFTASGDLEFLNTWSLNNGLAELGTYGNQQLFDQGVNMFFRYGALLNYTSNPDYKKVVARATSLERVTSSAEYFLNGFFGLNWQNFADLEVQIQQTGFNSTLYPDSICPAKTISEADDISSSFEHTYLHSTKKNLNNLVSGAQLSNKEVFSMQRLCTFETNTLGYSKFCNLFTQEDWQNWEVLKAYKYYYENGYGNPTSKARGIGWIDEFASRLTGKPFNTSKLTSQNLTFDSDSSYFPVDQNLYLDFSHDTVIVNILTALDLDIFKVNYQVDKKQGTIQSDNDNWRVSDIVPFAGHLVFEVIECDEPVPSDRSAESQQGQTIKYVHALLNDRTLPLDQRSISSCAERADGWCEFNTFVSYLESLHDEAMFDYSCYGSYSSDPVTNGVPSTS</sequence>
<evidence type="ECO:0008006" key="5">
    <source>
        <dbReference type="Google" id="ProtNLM"/>
    </source>
</evidence>
<keyword evidence="4" id="KW-1185">Reference proteome</keyword>
<evidence type="ECO:0000313" key="3">
    <source>
        <dbReference type="EMBL" id="GMM37382.1"/>
    </source>
</evidence>
<dbReference type="InterPro" id="IPR000560">
    <property type="entry name" value="His_Pase_clade-2"/>
</dbReference>
<dbReference type="GeneID" id="90075357"/>
<dbReference type="AlphaFoldDB" id="A0AAV5QS20"/>
<dbReference type="PANTHER" id="PTHR20963:SF42">
    <property type="entry name" value="PHOSPHOGLYCERATE MUTASE-LIKE PROTEIN"/>
    <property type="match status" value="1"/>
</dbReference>
<dbReference type="CDD" id="cd07061">
    <property type="entry name" value="HP_HAP_like"/>
    <property type="match status" value="1"/>
</dbReference>
<comment type="caution">
    <text evidence="3">The sequence shown here is derived from an EMBL/GenBank/DDBJ whole genome shotgun (WGS) entry which is preliminary data.</text>
</comment>
<keyword evidence="2" id="KW-0732">Signal</keyword>
<evidence type="ECO:0000256" key="1">
    <source>
        <dbReference type="ARBA" id="ARBA00022801"/>
    </source>
</evidence>
<dbReference type="GO" id="GO:0003993">
    <property type="term" value="F:acid phosphatase activity"/>
    <property type="evidence" value="ECO:0007669"/>
    <property type="project" value="TreeGrafter"/>
</dbReference>
<organism evidence="3 4">
    <name type="scientific">Saccharomycopsis crataegensis</name>
    <dbReference type="NCBI Taxonomy" id="43959"/>
    <lineage>
        <taxon>Eukaryota</taxon>
        <taxon>Fungi</taxon>
        <taxon>Dikarya</taxon>
        <taxon>Ascomycota</taxon>
        <taxon>Saccharomycotina</taxon>
        <taxon>Saccharomycetes</taxon>
        <taxon>Saccharomycopsidaceae</taxon>
        <taxon>Saccharomycopsis</taxon>
    </lineage>
</organism>
<proteinExistence type="predicted"/>
<evidence type="ECO:0000313" key="4">
    <source>
        <dbReference type="Proteomes" id="UP001360560"/>
    </source>
</evidence>
<dbReference type="EMBL" id="BTFZ01000011">
    <property type="protein sequence ID" value="GMM37382.1"/>
    <property type="molecule type" value="Genomic_DNA"/>
</dbReference>
<dbReference type="SUPFAM" id="SSF53254">
    <property type="entry name" value="Phosphoglycerate mutase-like"/>
    <property type="match status" value="1"/>
</dbReference>
<dbReference type="Proteomes" id="UP001360560">
    <property type="component" value="Unassembled WGS sequence"/>
</dbReference>
<name>A0AAV5QS20_9ASCO</name>
<feature type="signal peptide" evidence="2">
    <location>
        <begin position="1"/>
        <end position="18"/>
    </location>
</feature>
<dbReference type="RefSeq" id="XP_064854378.1">
    <property type="nucleotide sequence ID" value="XM_064998306.1"/>
</dbReference>
<dbReference type="Gene3D" id="3.40.50.1240">
    <property type="entry name" value="Phosphoglycerate mutase-like"/>
    <property type="match status" value="1"/>
</dbReference>
<protein>
    <recommendedName>
        <fullName evidence="5">3-phytase</fullName>
    </recommendedName>
</protein>